<evidence type="ECO:0000313" key="1">
    <source>
        <dbReference type="EMBL" id="OQP50112.1"/>
    </source>
</evidence>
<accession>A0ABX3NYY8</accession>
<sequence length="99" mass="11118">MEPRYEIVINIRVPEGYAEASRFTLAGDYQEAVDLFAQLQGDGMPTSSTAIRFDLLEIKDALSTVLQTRYTILCEAGDNCKAILRETFRVLTLRPVGPY</sequence>
<proteinExistence type="predicted"/>
<evidence type="ECO:0000313" key="2">
    <source>
        <dbReference type="Proteomes" id="UP000192277"/>
    </source>
</evidence>
<dbReference type="RefSeq" id="WP_014219434.1">
    <property type="nucleotide sequence ID" value="NZ_LWBO01000007.1"/>
</dbReference>
<dbReference type="EMBL" id="LWBO01000007">
    <property type="protein sequence ID" value="OQP50112.1"/>
    <property type="molecule type" value="Genomic_DNA"/>
</dbReference>
<reference evidence="1 2" key="1">
    <citation type="submission" date="2016-04" db="EMBL/GenBank/DDBJ databases">
        <authorList>
            <person name="Chen L."/>
            <person name="Zhuang W."/>
            <person name="Wang G."/>
        </authorList>
    </citation>
    <scope>NUCLEOTIDE SEQUENCE [LARGE SCALE GENOMIC DNA]</scope>
    <source>
        <strain evidence="2">GR20</strain>
    </source>
</reference>
<dbReference type="Proteomes" id="UP000192277">
    <property type="component" value="Unassembled WGS sequence"/>
</dbReference>
<name>A0ABX3NYY8_9BACT</name>
<organism evidence="1 2">
    <name type="scientific">Niastella koreensis</name>
    <dbReference type="NCBI Taxonomy" id="354356"/>
    <lineage>
        <taxon>Bacteria</taxon>
        <taxon>Pseudomonadati</taxon>
        <taxon>Bacteroidota</taxon>
        <taxon>Chitinophagia</taxon>
        <taxon>Chitinophagales</taxon>
        <taxon>Chitinophagaceae</taxon>
        <taxon>Niastella</taxon>
    </lineage>
</organism>
<comment type="caution">
    <text evidence="1">The sequence shown here is derived from an EMBL/GenBank/DDBJ whole genome shotgun (WGS) entry which is preliminary data.</text>
</comment>
<keyword evidence="2" id="KW-1185">Reference proteome</keyword>
<gene>
    <name evidence="1" type="ORF">A4D02_27140</name>
</gene>
<protein>
    <submittedName>
        <fullName evidence="1">Uncharacterized protein</fullName>
    </submittedName>
</protein>